<dbReference type="AlphaFoldDB" id="A0A2T1HUT3"/>
<dbReference type="RefSeq" id="WP_106336451.1">
    <property type="nucleotide sequence ID" value="NZ_PVZS01000008.1"/>
</dbReference>
<dbReference type="SUPFAM" id="SSF53850">
    <property type="entry name" value="Periplasmic binding protein-like II"/>
    <property type="match status" value="1"/>
</dbReference>
<evidence type="ECO:0000256" key="5">
    <source>
        <dbReference type="SAM" id="SignalP"/>
    </source>
</evidence>
<dbReference type="CDD" id="cd13542">
    <property type="entry name" value="PBP2_FutA1_ilke"/>
    <property type="match status" value="1"/>
</dbReference>
<feature type="signal peptide" evidence="5">
    <location>
        <begin position="1"/>
        <end position="23"/>
    </location>
</feature>
<sequence length="338" mass="36331">MTRTPWGLAPLLTLAFGAAAAQAADVNVYTSREPDLVKPVFEAFTKTTGVKVNAVFLQNGLEERVKAEGQNSPADVIILVDAAKLAAAVDMGITQPVSSTVLDKNVPSQLRDPQGNWFATTLRSRVIYASKERVTQDAMTYEDLADPKWKGRICIRSAQHPYNVSLIAAAITRLGPEKAADWLTKLKSNLAKKPSGGDRDVAKDILAGVCDIGVGNTYYVGLLRNDPNPSQKAWGEAVKVLDSSFAGGGTHVNISGAAVAKFAPHKDEAIKLLEFMSSDQAQKLMADGNYEYPIRASVQDADTEKLFGPIKPDSLSLSEIAKNRKAASELVDKVGFDN</sequence>
<evidence type="ECO:0000256" key="4">
    <source>
        <dbReference type="PIRSR" id="PIRSR002825-1"/>
    </source>
</evidence>
<dbReference type="EMBL" id="PVZS01000008">
    <property type="protein sequence ID" value="PSC05425.1"/>
    <property type="molecule type" value="Genomic_DNA"/>
</dbReference>
<dbReference type="OrthoDB" id="9769567at2"/>
<dbReference type="Gene3D" id="3.40.190.10">
    <property type="entry name" value="Periplasmic binding protein-like II"/>
    <property type="match status" value="2"/>
</dbReference>
<accession>A0A2T1HUT3</accession>
<dbReference type="Proteomes" id="UP000239772">
    <property type="component" value="Unassembled WGS sequence"/>
</dbReference>
<dbReference type="PANTHER" id="PTHR30006:SF15">
    <property type="entry name" value="IRON-UTILIZATION PERIPLASMIC PROTEIN"/>
    <property type="match status" value="1"/>
</dbReference>
<keyword evidence="4" id="KW-0479">Metal-binding</keyword>
<keyword evidence="4" id="KW-0408">Iron</keyword>
<keyword evidence="3" id="KW-0574">Periplasm</keyword>
<dbReference type="Pfam" id="PF13416">
    <property type="entry name" value="SBP_bac_8"/>
    <property type="match status" value="1"/>
</dbReference>
<dbReference type="GO" id="GO:0046872">
    <property type="term" value="F:metal ion binding"/>
    <property type="evidence" value="ECO:0007669"/>
    <property type="project" value="UniProtKB-KW"/>
</dbReference>
<evidence type="ECO:0000256" key="2">
    <source>
        <dbReference type="ARBA" id="ARBA00022729"/>
    </source>
</evidence>
<evidence type="ECO:0000313" key="6">
    <source>
        <dbReference type="EMBL" id="PSC05425.1"/>
    </source>
</evidence>
<evidence type="ECO:0000256" key="1">
    <source>
        <dbReference type="ARBA" id="ARBA00008520"/>
    </source>
</evidence>
<name>A0A2T1HUT3_9HYPH</name>
<dbReference type="PANTHER" id="PTHR30006">
    <property type="entry name" value="THIAMINE-BINDING PERIPLASMIC PROTEIN-RELATED"/>
    <property type="match status" value="1"/>
</dbReference>
<protein>
    <submittedName>
        <fullName evidence="6">Iron ABC transporter substrate-binding protein</fullName>
    </submittedName>
</protein>
<feature type="binding site" evidence="4">
    <location>
        <position position="219"/>
    </location>
    <ligand>
        <name>Fe cation</name>
        <dbReference type="ChEBI" id="CHEBI:24875"/>
    </ligand>
</feature>
<feature type="chain" id="PRO_5015660638" evidence="5">
    <location>
        <begin position="24"/>
        <end position="338"/>
    </location>
</feature>
<dbReference type="GO" id="GO:0030288">
    <property type="term" value="C:outer membrane-bounded periplasmic space"/>
    <property type="evidence" value="ECO:0007669"/>
    <property type="project" value="TreeGrafter"/>
</dbReference>
<reference evidence="7" key="1">
    <citation type="submission" date="2018-03" db="EMBL/GenBank/DDBJ databases">
        <authorList>
            <person name="Sun L."/>
            <person name="Liu H."/>
            <person name="Chen W."/>
            <person name="Huang K."/>
            <person name="Liu W."/>
            <person name="Gao X."/>
        </authorList>
    </citation>
    <scope>NUCLEOTIDE SEQUENCE [LARGE SCALE GENOMIC DNA]</scope>
    <source>
        <strain evidence="7">SH9</strain>
    </source>
</reference>
<feature type="binding site" evidence="4">
    <location>
        <position position="218"/>
    </location>
    <ligand>
        <name>Fe cation</name>
        <dbReference type="ChEBI" id="CHEBI:24875"/>
    </ligand>
</feature>
<gene>
    <name evidence="6" type="ORF">SLNSH_09555</name>
</gene>
<dbReference type="InterPro" id="IPR006059">
    <property type="entry name" value="SBP"/>
</dbReference>
<proteinExistence type="inferred from homology"/>
<dbReference type="PIRSF" id="PIRSF002825">
    <property type="entry name" value="CfbpA"/>
    <property type="match status" value="1"/>
</dbReference>
<organism evidence="6 7">
    <name type="scientific">Alsobacter soli</name>
    <dbReference type="NCBI Taxonomy" id="2109933"/>
    <lineage>
        <taxon>Bacteria</taxon>
        <taxon>Pseudomonadati</taxon>
        <taxon>Pseudomonadota</taxon>
        <taxon>Alphaproteobacteria</taxon>
        <taxon>Hyphomicrobiales</taxon>
        <taxon>Alsobacteraceae</taxon>
        <taxon>Alsobacter</taxon>
    </lineage>
</organism>
<comment type="caution">
    <text evidence="6">The sequence shown here is derived from an EMBL/GenBank/DDBJ whole genome shotgun (WGS) entry which is preliminary data.</text>
</comment>
<evidence type="ECO:0000313" key="7">
    <source>
        <dbReference type="Proteomes" id="UP000239772"/>
    </source>
</evidence>
<evidence type="ECO:0000256" key="3">
    <source>
        <dbReference type="ARBA" id="ARBA00022764"/>
    </source>
</evidence>
<keyword evidence="7" id="KW-1185">Reference proteome</keyword>
<keyword evidence="2 5" id="KW-0732">Signal</keyword>
<comment type="similarity">
    <text evidence="1">Belongs to the bacterial solute-binding protein 1 family.</text>
</comment>
<dbReference type="InterPro" id="IPR026045">
    <property type="entry name" value="Ferric-bd"/>
</dbReference>